<evidence type="ECO:0008006" key="5">
    <source>
        <dbReference type="Google" id="ProtNLM"/>
    </source>
</evidence>
<dbReference type="RefSeq" id="WP_273842178.1">
    <property type="nucleotide sequence ID" value="NZ_JAQQWT010000005.1"/>
</dbReference>
<evidence type="ECO:0000256" key="2">
    <source>
        <dbReference type="SAM" id="SignalP"/>
    </source>
</evidence>
<feature type="signal peptide" evidence="2">
    <location>
        <begin position="1"/>
        <end position="20"/>
    </location>
</feature>
<gene>
    <name evidence="3" type="ORF">ACFFH4_18690</name>
</gene>
<evidence type="ECO:0000313" key="3">
    <source>
        <dbReference type="EMBL" id="MFC0560977.1"/>
    </source>
</evidence>
<evidence type="ECO:0000256" key="1">
    <source>
        <dbReference type="SAM" id="MobiDB-lite"/>
    </source>
</evidence>
<keyword evidence="2" id="KW-0732">Signal</keyword>
<reference evidence="3 4" key="1">
    <citation type="submission" date="2024-09" db="EMBL/GenBank/DDBJ databases">
        <authorList>
            <person name="Sun Q."/>
            <person name="Mori K."/>
        </authorList>
    </citation>
    <scope>NUCLEOTIDE SEQUENCE [LARGE SCALE GENOMIC DNA]</scope>
    <source>
        <strain evidence="3 4">NCAIM B.02301</strain>
    </source>
</reference>
<dbReference type="Proteomes" id="UP001589833">
    <property type="component" value="Unassembled WGS sequence"/>
</dbReference>
<proteinExistence type="predicted"/>
<name>A0ABV6NL64_9BACI</name>
<evidence type="ECO:0000313" key="4">
    <source>
        <dbReference type="Proteomes" id="UP001589833"/>
    </source>
</evidence>
<organism evidence="3 4">
    <name type="scientific">Halalkalibacter alkalisediminis</name>
    <dbReference type="NCBI Taxonomy" id="935616"/>
    <lineage>
        <taxon>Bacteria</taxon>
        <taxon>Bacillati</taxon>
        <taxon>Bacillota</taxon>
        <taxon>Bacilli</taxon>
        <taxon>Bacillales</taxon>
        <taxon>Bacillaceae</taxon>
        <taxon>Halalkalibacter</taxon>
    </lineage>
</organism>
<dbReference type="EMBL" id="JBHLTR010000054">
    <property type="protein sequence ID" value="MFC0560977.1"/>
    <property type="molecule type" value="Genomic_DNA"/>
</dbReference>
<keyword evidence="4" id="KW-1185">Reference proteome</keyword>
<sequence length="288" mass="32889">MKKIGMILCLSGLLVLSACMSEDVVEEAIEDPAFDQVEEQVEEETNPEPEDKETDEQVEETVEEVVEEATVLSEEEAVQFIMDVEQKAVDVLSSSFEMGEEELSFSNSFEEIASQLTDVYALSMIEGKFKGIYEKPGRFYEPRHEFPLARQDLPPNQVLIHSEEEMTVFAQPEINEEKNDLYQYSLAVEENKWKIIDIEKYLSPSGAETAVRHVTKLHDPEINVVFDGSNQLEDHVTMLEKEESFIVQVYVFNEHATVTLGWYSVDPATGTVYELDLLENEYTEIGTY</sequence>
<feature type="chain" id="PRO_5047263194" description="Lipoprotein" evidence="2">
    <location>
        <begin position="21"/>
        <end position="288"/>
    </location>
</feature>
<feature type="region of interest" description="Disordered" evidence="1">
    <location>
        <begin position="31"/>
        <end position="60"/>
    </location>
</feature>
<protein>
    <recommendedName>
        <fullName evidence="5">Lipoprotein</fullName>
    </recommendedName>
</protein>
<comment type="caution">
    <text evidence="3">The sequence shown here is derived from an EMBL/GenBank/DDBJ whole genome shotgun (WGS) entry which is preliminary data.</text>
</comment>
<dbReference type="PROSITE" id="PS51257">
    <property type="entry name" value="PROKAR_LIPOPROTEIN"/>
    <property type="match status" value="1"/>
</dbReference>
<accession>A0ABV6NL64</accession>